<comment type="caution">
    <text evidence="5">The sequence shown here is derived from an EMBL/GenBank/DDBJ whole genome shotgun (WGS) entry which is preliminary data.</text>
</comment>
<accession>A0ABW6KD36</accession>
<evidence type="ECO:0000256" key="2">
    <source>
        <dbReference type="ARBA" id="ARBA00023315"/>
    </source>
</evidence>
<name>A0ABW6KD36_9BACI</name>
<dbReference type="EMBL" id="JBIACK010000008">
    <property type="protein sequence ID" value="MFE8702149.1"/>
    <property type="molecule type" value="Genomic_DNA"/>
</dbReference>
<comment type="similarity">
    <text evidence="3">Belongs to the acetyltransferase family. RimJ subfamily.</text>
</comment>
<dbReference type="PANTHER" id="PTHR43792">
    <property type="entry name" value="GNAT FAMILY, PUTATIVE (AFU_ORTHOLOGUE AFUA_3G00765)-RELATED-RELATED"/>
    <property type="match status" value="1"/>
</dbReference>
<dbReference type="InterPro" id="IPR051531">
    <property type="entry name" value="N-acetyltransferase"/>
</dbReference>
<evidence type="ECO:0000256" key="1">
    <source>
        <dbReference type="ARBA" id="ARBA00022679"/>
    </source>
</evidence>
<reference evidence="5 6" key="1">
    <citation type="submission" date="2024-08" db="EMBL/GenBank/DDBJ databases">
        <title>Two novel Cytobacillus novel species.</title>
        <authorList>
            <person name="Liu G."/>
        </authorList>
    </citation>
    <scope>NUCLEOTIDE SEQUENCE [LARGE SCALE GENOMIC DNA]</scope>
    <source>
        <strain evidence="5 6">FJAT-54145</strain>
    </source>
</reference>
<evidence type="ECO:0000259" key="4">
    <source>
        <dbReference type="PROSITE" id="PS51186"/>
    </source>
</evidence>
<dbReference type="PROSITE" id="PS51186">
    <property type="entry name" value="GNAT"/>
    <property type="match status" value="1"/>
</dbReference>
<evidence type="ECO:0000256" key="3">
    <source>
        <dbReference type="ARBA" id="ARBA00038502"/>
    </source>
</evidence>
<dbReference type="Gene3D" id="3.40.630.30">
    <property type="match status" value="1"/>
</dbReference>
<dbReference type="SUPFAM" id="SSF55729">
    <property type="entry name" value="Acyl-CoA N-acyltransferases (Nat)"/>
    <property type="match status" value="1"/>
</dbReference>
<dbReference type="PANTHER" id="PTHR43792:SF8">
    <property type="entry name" value="[RIBOSOMAL PROTEIN US5]-ALANINE N-ACETYLTRANSFERASE"/>
    <property type="match status" value="1"/>
</dbReference>
<keyword evidence="6" id="KW-1185">Reference proteome</keyword>
<dbReference type="InterPro" id="IPR016181">
    <property type="entry name" value="Acyl_CoA_acyltransferase"/>
</dbReference>
<keyword evidence="1 5" id="KW-0808">Transferase</keyword>
<evidence type="ECO:0000313" key="5">
    <source>
        <dbReference type="EMBL" id="MFE8702149.1"/>
    </source>
</evidence>
<dbReference type="Pfam" id="PF13302">
    <property type="entry name" value="Acetyltransf_3"/>
    <property type="match status" value="1"/>
</dbReference>
<proteinExistence type="inferred from homology"/>
<sequence>MNIRIEALKKGDEDQLFAFECENREFFESMVPGRGEEYYEFTHFSKVLDALLKEQQEGTDYYYLIKNDINQIVGRMNLVNINSEELSAQVGYRIGEKFLGQGIASKALNLLINEGTQKKVHTFHAKTTSNNIPSQKVLEKNKFVLSQIEKDAISLNGEKADFFHYHLKN</sequence>
<dbReference type="RefSeq" id="WP_389362111.1">
    <property type="nucleotide sequence ID" value="NZ_JBIACK010000008.1"/>
</dbReference>
<dbReference type="EC" id="2.3.-.-" evidence="5"/>
<evidence type="ECO:0000313" key="6">
    <source>
        <dbReference type="Proteomes" id="UP001601059"/>
    </source>
</evidence>
<organism evidence="5 6">
    <name type="scientific">Cytobacillus spartinae</name>
    <dbReference type="NCBI Taxonomy" id="3299023"/>
    <lineage>
        <taxon>Bacteria</taxon>
        <taxon>Bacillati</taxon>
        <taxon>Bacillota</taxon>
        <taxon>Bacilli</taxon>
        <taxon>Bacillales</taxon>
        <taxon>Bacillaceae</taxon>
        <taxon>Cytobacillus</taxon>
    </lineage>
</organism>
<keyword evidence="2 5" id="KW-0012">Acyltransferase</keyword>
<protein>
    <submittedName>
        <fullName evidence="5">GNAT family N-acetyltransferase</fullName>
        <ecNumber evidence="5">2.3.-.-</ecNumber>
    </submittedName>
</protein>
<gene>
    <name evidence="5" type="ORF">ACFYKX_16240</name>
</gene>
<dbReference type="Proteomes" id="UP001601059">
    <property type="component" value="Unassembled WGS sequence"/>
</dbReference>
<dbReference type="GO" id="GO:0016746">
    <property type="term" value="F:acyltransferase activity"/>
    <property type="evidence" value="ECO:0007669"/>
    <property type="project" value="UniProtKB-KW"/>
</dbReference>
<feature type="domain" description="N-acetyltransferase" evidence="4">
    <location>
        <begin position="3"/>
        <end position="169"/>
    </location>
</feature>
<dbReference type="InterPro" id="IPR000182">
    <property type="entry name" value="GNAT_dom"/>
</dbReference>